<feature type="region of interest" description="Disordered" evidence="1">
    <location>
        <begin position="113"/>
        <end position="134"/>
    </location>
</feature>
<keyword evidence="3" id="KW-1185">Reference proteome</keyword>
<name>A0AAD7K8W4_9AGAR</name>
<accession>A0AAD7K8W4</accession>
<dbReference type="EMBL" id="JARJLG010000005">
    <property type="protein sequence ID" value="KAJ7780797.1"/>
    <property type="molecule type" value="Genomic_DNA"/>
</dbReference>
<feature type="region of interest" description="Disordered" evidence="1">
    <location>
        <begin position="28"/>
        <end position="60"/>
    </location>
</feature>
<sequence>MALVTVLLTQVYGPQNVIVPLAAPAPTPTAPPMPPHPPTSNSPCNKPIAEHDNDGPPPPAPACRACVPPHPAHAFHTQAHPTHLLIAAIVKHLRHLCALPRAAHALTHLRARSAPSTPCEDGDGGGDGGSEARTPKVMSFPTLDKGLETVLLSKHSACPAPISLSPHPEDETDHDMCWTSTSAYAVHLCCHCRLLRCRLHLRCYRLCLRCRIRRLRSGQVPLPTHEEPADTQRRAHKDSAGVALRARCTSRGGEHGAARGRRKVTWTV</sequence>
<evidence type="ECO:0000313" key="3">
    <source>
        <dbReference type="Proteomes" id="UP001215280"/>
    </source>
</evidence>
<comment type="caution">
    <text evidence="2">The sequence shown here is derived from an EMBL/GenBank/DDBJ whole genome shotgun (WGS) entry which is preliminary data.</text>
</comment>
<evidence type="ECO:0000256" key="1">
    <source>
        <dbReference type="SAM" id="MobiDB-lite"/>
    </source>
</evidence>
<gene>
    <name evidence="2" type="ORF">DFH07DRAFT_950014</name>
</gene>
<protein>
    <submittedName>
        <fullName evidence="2">Uncharacterized protein</fullName>
    </submittedName>
</protein>
<reference evidence="2" key="1">
    <citation type="submission" date="2023-03" db="EMBL/GenBank/DDBJ databases">
        <title>Massive genome expansion in bonnet fungi (Mycena s.s.) driven by repeated elements and novel gene families across ecological guilds.</title>
        <authorList>
            <consortium name="Lawrence Berkeley National Laboratory"/>
            <person name="Harder C.B."/>
            <person name="Miyauchi S."/>
            <person name="Viragh M."/>
            <person name="Kuo A."/>
            <person name="Thoen E."/>
            <person name="Andreopoulos B."/>
            <person name="Lu D."/>
            <person name="Skrede I."/>
            <person name="Drula E."/>
            <person name="Henrissat B."/>
            <person name="Morin E."/>
            <person name="Kohler A."/>
            <person name="Barry K."/>
            <person name="LaButti K."/>
            <person name="Morin E."/>
            <person name="Salamov A."/>
            <person name="Lipzen A."/>
            <person name="Mereny Z."/>
            <person name="Hegedus B."/>
            <person name="Baldrian P."/>
            <person name="Stursova M."/>
            <person name="Weitz H."/>
            <person name="Taylor A."/>
            <person name="Grigoriev I.V."/>
            <person name="Nagy L.G."/>
            <person name="Martin F."/>
            <person name="Kauserud H."/>
        </authorList>
    </citation>
    <scope>NUCLEOTIDE SEQUENCE</scope>
    <source>
        <strain evidence="2">CBHHK188m</strain>
    </source>
</reference>
<organism evidence="2 3">
    <name type="scientific">Mycena maculata</name>
    <dbReference type="NCBI Taxonomy" id="230809"/>
    <lineage>
        <taxon>Eukaryota</taxon>
        <taxon>Fungi</taxon>
        <taxon>Dikarya</taxon>
        <taxon>Basidiomycota</taxon>
        <taxon>Agaricomycotina</taxon>
        <taxon>Agaricomycetes</taxon>
        <taxon>Agaricomycetidae</taxon>
        <taxon>Agaricales</taxon>
        <taxon>Marasmiineae</taxon>
        <taxon>Mycenaceae</taxon>
        <taxon>Mycena</taxon>
    </lineage>
</organism>
<feature type="compositionally biased region" description="Pro residues" evidence="1">
    <location>
        <begin position="28"/>
        <end position="40"/>
    </location>
</feature>
<evidence type="ECO:0000313" key="2">
    <source>
        <dbReference type="EMBL" id="KAJ7780797.1"/>
    </source>
</evidence>
<dbReference type="AlphaFoldDB" id="A0AAD7K8W4"/>
<proteinExistence type="predicted"/>
<dbReference type="Proteomes" id="UP001215280">
    <property type="component" value="Unassembled WGS sequence"/>
</dbReference>